<reference evidence="5 6" key="1">
    <citation type="journal article" date="2017" name="FEMS Microbiol. Ecol.">
        <title>Reconstructed genomes of novel Dehalococcoides mccartyi strains from 1,2,3,4-tetrachlorodibenzo-p-dioxin-dechlorinating enrichment cultures reveal divergent reductive dehalogenase gene profiles.</title>
        <authorList>
            <person name="Dam H.T."/>
            <person name="Vollmers J."/>
            <person name="Kaster A.K."/>
            <person name="Haggblom M.M."/>
        </authorList>
    </citation>
    <scope>NUCLEOTIDE SEQUENCE [LARGE SCALE GENOMIC DNA]</scope>
    <source>
        <strain evidence="5 6">H1-3-2.001</strain>
    </source>
</reference>
<evidence type="ECO:0000313" key="5">
    <source>
        <dbReference type="EMBL" id="PKH44761.1"/>
    </source>
</evidence>
<evidence type="ECO:0000256" key="2">
    <source>
        <dbReference type="ARBA" id="ARBA00023004"/>
    </source>
</evidence>
<evidence type="ECO:0000256" key="3">
    <source>
        <dbReference type="ARBA" id="ARBA00023014"/>
    </source>
</evidence>
<dbReference type="EMBL" id="PHFD01000428">
    <property type="protein sequence ID" value="PKH44761.1"/>
    <property type="molecule type" value="Genomic_DNA"/>
</dbReference>
<dbReference type="Pfam" id="PF04879">
    <property type="entry name" value="Molybdop_Fe4S4"/>
    <property type="match status" value="1"/>
</dbReference>
<dbReference type="GO" id="GO:0016491">
    <property type="term" value="F:oxidoreductase activity"/>
    <property type="evidence" value="ECO:0007669"/>
    <property type="project" value="InterPro"/>
</dbReference>
<dbReference type="PROSITE" id="PS51257">
    <property type="entry name" value="PROKAR_LIPOPROTEIN"/>
    <property type="match status" value="1"/>
</dbReference>
<comment type="caution">
    <text evidence="5">The sequence shown here is derived from an EMBL/GenBank/DDBJ whole genome shotgun (WGS) entry which is preliminary data.</text>
</comment>
<dbReference type="GO" id="GO:0046872">
    <property type="term" value="F:metal ion binding"/>
    <property type="evidence" value="ECO:0007669"/>
    <property type="project" value="UniProtKB-KW"/>
</dbReference>
<gene>
    <name evidence="5" type="ORF">CVH13_01750</name>
</gene>
<evidence type="ECO:0000313" key="6">
    <source>
        <dbReference type="Proteomes" id="UP000233649"/>
    </source>
</evidence>
<feature type="domain" description="4Fe-4S Mo/W bis-MGD-type" evidence="4">
    <location>
        <begin position="59"/>
        <end position="93"/>
    </location>
</feature>
<proteinExistence type="predicted"/>
<sequence length="116" mass="12436">MNKEKPEKNPSGGITRANFIKVSALLGGTALLSGCDLGTKPRRILGSSDYPLSKAEDIIYSTCQQCATQCSIKVKLIDGVIAKVDGNPFSPWNMMPHLDYKTPVTTSAFTDASICP</sequence>
<dbReference type="GO" id="GO:0051536">
    <property type="term" value="F:iron-sulfur cluster binding"/>
    <property type="evidence" value="ECO:0007669"/>
    <property type="project" value="UniProtKB-KW"/>
</dbReference>
<dbReference type="AlphaFoldDB" id="A0A2J1DRL7"/>
<dbReference type="Gene3D" id="2.20.25.90">
    <property type="entry name" value="ADC-like domains"/>
    <property type="match status" value="1"/>
</dbReference>
<evidence type="ECO:0000256" key="1">
    <source>
        <dbReference type="ARBA" id="ARBA00022723"/>
    </source>
</evidence>
<protein>
    <submittedName>
        <fullName evidence="5">Molybdopterin oxidoreductase</fullName>
    </submittedName>
</protein>
<accession>A0A2J1DRL7</accession>
<keyword evidence="3" id="KW-0411">Iron-sulfur</keyword>
<dbReference type="Proteomes" id="UP000233649">
    <property type="component" value="Unassembled WGS sequence"/>
</dbReference>
<feature type="non-terminal residue" evidence="5">
    <location>
        <position position="116"/>
    </location>
</feature>
<keyword evidence="1" id="KW-0479">Metal-binding</keyword>
<dbReference type="InterPro" id="IPR006963">
    <property type="entry name" value="Mopterin_OxRdtase_4Fe-4S_dom"/>
</dbReference>
<evidence type="ECO:0000259" key="4">
    <source>
        <dbReference type="Pfam" id="PF04879"/>
    </source>
</evidence>
<dbReference type="SUPFAM" id="SSF53706">
    <property type="entry name" value="Formate dehydrogenase/DMSO reductase, domains 1-3"/>
    <property type="match status" value="1"/>
</dbReference>
<name>A0A2J1DRL7_9CHLR</name>
<keyword evidence="2" id="KW-0408">Iron</keyword>
<organism evidence="5 6">
    <name type="scientific">Dehalococcoides mccartyi</name>
    <dbReference type="NCBI Taxonomy" id="61435"/>
    <lineage>
        <taxon>Bacteria</taxon>
        <taxon>Bacillati</taxon>
        <taxon>Chloroflexota</taxon>
        <taxon>Dehalococcoidia</taxon>
        <taxon>Dehalococcoidales</taxon>
        <taxon>Dehalococcoidaceae</taxon>
        <taxon>Dehalococcoides</taxon>
    </lineage>
</organism>